<comment type="cofactor">
    <cofactor evidence="2">
        <name>Mg(2+)</name>
        <dbReference type="ChEBI" id="CHEBI:18420"/>
    </cofactor>
</comment>
<evidence type="ECO:0000256" key="1">
    <source>
        <dbReference type="ARBA" id="ARBA00001941"/>
    </source>
</evidence>
<name>D2MP75_9FIRM</name>
<keyword evidence="7" id="KW-0479">Metal-binding</keyword>
<keyword evidence="5 10" id="KW-0031">Aminopeptidase</keyword>
<dbReference type="GO" id="GO:0004177">
    <property type="term" value="F:aminopeptidase activity"/>
    <property type="evidence" value="ECO:0007669"/>
    <property type="project" value="UniProtKB-KW"/>
</dbReference>
<comment type="caution">
    <text evidence="10">The sequence shown here is derived from an EMBL/GenBank/DDBJ whole genome shotgun (WGS) entry which is preliminary data.</text>
</comment>
<accession>D2MP75</accession>
<dbReference type="GO" id="GO:0046872">
    <property type="term" value="F:metal ion binding"/>
    <property type="evidence" value="ECO:0007669"/>
    <property type="project" value="UniProtKB-KW"/>
</dbReference>
<dbReference type="Pfam" id="PF02073">
    <property type="entry name" value="Peptidase_M29"/>
    <property type="match status" value="1"/>
</dbReference>
<comment type="cofactor">
    <cofactor evidence="1">
        <name>Co(2+)</name>
        <dbReference type="ChEBI" id="CHEBI:48828"/>
    </cofactor>
</comment>
<dbReference type="EMBL" id="ADFR01000009">
    <property type="protein sequence ID" value="EFC05487.1"/>
    <property type="molecule type" value="Genomic_DNA"/>
</dbReference>
<keyword evidence="6" id="KW-0645">Protease</keyword>
<dbReference type="SUPFAM" id="SSF144052">
    <property type="entry name" value="Thermophilic metalloprotease-like"/>
    <property type="match status" value="1"/>
</dbReference>
<proteinExistence type="inferred from homology"/>
<comment type="cofactor">
    <cofactor evidence="3">
        <name>Zn(2+)</name>
        <dbReference type="ChEBI" id="CHEBI:29105"/>
    </cofactor>
</comment>
<dbReference type="AlphaFoldDB" id="D2MP75"/>
<dbReference type="InterPro" id="IPR052170">
    <property type="entry name" value="M29_Exopeptidase"/>
</dbReference>
<evidence type="ECO:0000256" key="6">
    <source>
        <dbReference type="ARBA" id="ARBA00022670"/>
    </source>
</evidence>
<dbReference type="PANTHER" id="PTHR34448">
    <property type="entry name" value="AMINOPEPTIDASE"/>
    <property type="match status" value="1"/>
</dbReference>
<protein>
    <submittedName>
        <fullName evidence="10">Aminopeptidase II family protein</fullName>
    </submittedName>
</protein>
<keyword evidence="9" id="KW-0482">Metalloprotease</keyword>
<evidence type="ECO:0000256" key="7">
    <source>
        <dbReference type="ARBA" id="ARBA00022723"/>
    </source>
</evidence>
<evidence type="ECO:0000256" key="3">
    <source>
        <dbReference type="ARBA" id="ARBA00001947"/>
    </source>
</evidence>
<dbReference type="eggNOG" id="COG2309">
    <property type="taxonomic scope" value="Bacteria"/>
</dbReference>
<organism evidence="10 11">
    <name type="scientific">Bulleidia extructa W1219</name>
    <dbReference type="NCBI Taxonomy" id="679192"/>
    <lineage>
        <taxon>Bacteria</taxon>
        <taxon>Bacillati</taxon>
        <taxon>Bacillota</taxon>
        <taxon>Erysipelotrichia</taxon>
        <taxon>Erysipelotrichales</taxon>
        <taxon>Erysipelotrichaceae</taxon>
        <taxon>Bulleidia</taxon>
    </lineage>
</organism>
<keyword evidence="8" id="KW-0378">Hydrolase</keyword>
<dbReference type="STRING" id="679192.HMPREF9013_1191"/>
<comment type="similarity">
    <text evidence="4">Belongs to the peptidase M29 family.</text>
</comment>
<gene>
    <name evidence="10" type="ORF">HMPREF9013_1191</name>
</gene>
<evidence type="ECO:0000313" key="10">
    <source>
        <dbReference type="EMBL" id="EFC05487.1"/>
    </source>
</evidence>
<dbReference type="Proteomes" id="UP000005017">
    <property type="component" value="Unassembled WGS sequence"/>
</dbReference>
<evidence type="ECO:0000256" key="4">
    <source>
        <dbReference type="ARBA" id="ARBA00008236"/>
    </source>
</evidence>
<evidence type="ECO:0000313" key="11">
    <source>
        <dbReference type="Proteomes" id="UP000005017"/>
    </source>
</evidence>
<evidence type="ECO:0000256" key="2">
    <source>
        <dbReference type="ARBA" id="ARBA00001946"/>
    </source>
</evidence>
<dbReference type="Gene3D" id="3.40.1830.10">
    <property type="entry name" value="Thermophilic metalloprotease (M29)"/>
    <property type="match status" value="1"/>
</dbReference>
<evidence type="ECO:0000256" key="9">
    <source>
        <dbReference type="ARBA" id="ARBA00023049"/>
    </source>
</evidence>
<dbReference type="GO" id="GO:0006508">
    <property type="term" value="P:proteolysis"/>
    <property type="evidence" value="ECO:0007669"/>
    <property type="project" value="UniProtKB-KW"/>
</dbReference>
<dbReference type="InterPro" id="IPR000787">
    <property type="entry name" value="Peptidase_M29"/>
</dbReference>
<dbReference type="PRINTS" id="PR00919">
    <property type="entry name" value="THERMOPTASE"/>
</dbReference>
<dbReference type="InterPro" id="IPR035097">
    <property type="entry name" value="M29_N-terminal"/>
</dbReference>
<dbReference type="GO" id="GO:0008237">
    <property type="term" value="F:metallopeptidase activity"/>
    <property type="evidence" value="ECO:0007669"/>
    <property type="project" value="UniProtKB-KW"/>
</dbReference>
<evidence type="ECO:0000256" key="8">
    <source>
        <dbReference type="ARBA" id="ARBA00022801"/>
    </source>
</evidence>
<dbReference type="PANTHER" id="PTHR34448:SF3">
    <property type="entry name" value="AMINOPEPTIDASE AMPS"/>
    <property type="match status" value="1"/>
</dbReference>
<keyword evidence="11" id="KW-1185">Reference proteome</keyword>
<evidence type="ECO:0000256" key="5">
    <source>
        <dbReference type="ARBA" id="ARBA00022438"/>
    </source>
</evidence>
<sequence length="408" mass="47089">MKSMKKQLEKLIDIWLQVGINIQGGQPLYITLPDEYTYLKEIFDVKAQQLGVTNITYQFTQSYDSLLKNYHGHFTTYDNDLRERYAIKEDLLKNNCAYLEIRRGIDYFQENQADALQSLKQIENRHNLSFRNKKRQQGNIVSCKTVIPTQYWADYLFPKEKNALTKLWDLYFDITLANLDDAISLWNQRIDNIQKQVIYLNQQQFKSLSFTTEKSHLNVELVDNHAWVGGCEITDKNIRYMPNFPTQEIFTAPKKTGVTGVMCNTKPLCHTGRVADDFTLCFEHGKLIQYNAMKNQELLEEIVHADENNSYCGEIAILPGTTEISKTNTVFHTTILDENAACHLALGCAYPCSIHQKIKFTKEEFEKAHLNYSTSHVDVIFGDLSITIIAHTKNGEVIPLMQDGKWSI</sequence>
<reference evidence="11" key="1">
    <citation type="submission" date="2009-12" db="EMBL/GenBank/DDBJ databases">
        <title>Sequence of Clostridiales genomosp. BVAB3 str. UPII9-5.</title>
        <authorList>
            <person name="Madupu R."/>
            <person name="Durkin A.S."/>
            <person name="Torralba M."/>
            <person name="Methe B."/>
            <person name="Sutton G.G."/>
            <person name="Strausberg R.L."/>
            <person name="Nelson K.E."/>
        </authorList>
    </citation>
    <scope>NUCLEOTIDE SEQUENCE [LARGE SCALE GENOMIC DNA]</scope>
    <source>
        <strain evidence="11">W1219</strain>
    </source>
</reference>